<gene>
    <name evidence="2" type="ORF">E2562_020867</name>
</gene>
<name>A0A6G1D7P8_9ORYZ</name>
<accession>A0A6G1D7P8</accession>
<sequence>MRCFAETRFRSSARGGKSLMPEEGRCFIPLCADSNSVMPETERIEPWSPGGSVQGVGYPVLDP</sequence>
<keyword evidence="3" id="KW-1185">Reference proteome</keyword>
<dbReference type="Proteomes" id="UP000479710">
    <property type="component" value="Unassembled WGS sequence"/>
</dbReference>
<feature type="region of interest" description="Disordered" evidence="1">
    <location>
        <begin position="41"/>
        <end position="63"/>
    </location>
</feature>
<comment type="caution">
    <text evidence="2">The sequence shown here is derived from an EMBL/GenBank/DDBJ whole genome shotgun (WGS) entry which is preliminary data.</text>
</comment>
<organism evidence="2 3">
    <name type="scientific">Oryza meyeriana var. granulata</name>
    <dbReference type="NCBI Taxonomy" id="110450"/>
    <lineage>
        <taxon>Eukaryota</taxon>
        <taxon>Viridiplantae</taxon>
        <taxon>Streptophyta</taxon>
        <taxon>Embryophyta</taxon>
        <taxon>Tracheophyta</taxon>
        <taxon>Spermatophyta</taxon>
        <taxon>Magnoliopsida</taxon>
        <taxon>Liliopsida</taxon>
        <taxon>Poales</taxon>
        <taxon>Poaceae</taxon>
        <taxon>BOP clade</taxon>
        <taxon>Oryzoideae</taxon>
        <taxon>Oryzeae</taxon>
        <taxon>Oryzinae</taxon>
        <taxon>Oryza</taxon>
        <taxon>Oryza meyeriana</taxon>
    </lineage>
</organism>
<protein>
    <submittedName>
        <fullName evidence="2">Uncharacterized protein</fullName>
    </submittedName>
</protein>
<dbReference type="AlphaFoldDB" id="A0A6G1D7P8"/>
<evidence type="ECO:0000256" key="1">
    <source>
        <dbReference type="SAM" id="MobiDB-lite"/>
    </source>
</evidence>
<dbReference type="EMBL" id="SPHZ02000007">
    <property type="protein sequence ID" value="KAF0907793.1"/>
    <property type="molecule type" value="Genomic_DNA"/>
</dbReference>
<evidence type="ECO:0000313" key="2">
    <source>
        <dbReference type="EMBL" id="KAF0907793.1"/>
    </source>
</evidence>
<reference evidence="2 3" key="1">
    <citation type="submission" date="2019-11" db="EMBL/GenBank/DDBJ databases">
        <title>Whole genome sequence of Oryza granulata.</title>
        <authorList>
            <person name="Li W."/>
        </authorList>
    </citation>
    <scope>NUCLEOTIDE SEQUENCE [LARGE SCALE GENOMIC DNA]</scope>
    <source>
        <strain evidence="3">cv. Menghai</strain>
        <tissue evidence="2">Leaf</tissue>
    </source>
</reference>
<proteinExistence type="predicted"/>
<evidence type="ECO:0000313" key="3">
    <source>
        <dbReference type="Proteomes" id="UP000479710"/>
    </source>
</evidence>